<reference evidence="6 7" key="1">
    <citation type="submission" date="2018-10" db="EMBL/GenBank/DDBJ databases">
        <title>Genomic Encyclopedia of Archaeal and Bacterial Type Strains, Phase II (KMG-II): from individual species to whole genera.</title>
        <authorList>
            <person name="Goeker M."/>
        </authorList>
    </citation>
    <scope>NUCLEOTIDE SEQUENCE [LARGE SCALE GENOMIC DNA]</scope>
    <source>
        <strain evidence="6 7">RP-AC37</strain>
    </source>
</reference>
<evidence type="ECO:0000256" key="2">
    <source>
        <dbReference type="ARBA" id="ARBA00022857"/>
    </source>
</evidence>
<proteinExistence type="inferred from homology"/>
<dbReference type="Pfam" id="PF02558">
    <property type="entry name" value="ApbA"/>
    <property type="match status" value="1"/>
</dbReference>
<name>A0A420XVE4_9ACTN</name>
<dbReference type="InterPro" id="IPR008927">
    <property type="entry name" value="6-PGluconate_DH-like_C_sf"/>
</dbReference>
<accession>A0A420XVE4</accession>
<evidence type="ECO:0000313" key="7">
    <source>
        <dbReference type="Proteomes" id="UP000281955"/>
    </source>
</evidence>
<dbReference type="GO" id="GO:0008677">
    <property type="term" value="F:2-dehydropantoate 2-reductase activity"/>
    <property type="evidence" value="ECO:0007669"/>
    <property type="project" value="TreeGrafter"/>
</dbReference>
<dbReference type="Proteomes" id="UP000281955">
    <property type="component" value="Unassembled WGS sequence"/>
</dbReference>
<gene>
    <name evidence="6" type="ORF">CLV35_0045</name>
</gene>
<comment type="similarity">
    <text evidence="1">Belongs to the ketopantoate reductase family.</text>
</comment>
<protein>
    <submittedName>
        <fullName evidence="6">2-dehydropantoate 2-reductase</fullName>
    </submittedName>
</protein>
<keyword evidence="3" id="KW-0560">Oxidoreductase</keyword>
<dbReference type="AlphaFoldDB" id="A0A420XVE4"/>
<sequence length="323" mass="33893">MVGAGAVGGTIGGRLHQSGADVLLVARGEHAAVMRRDGLRLVRPGADDVLAVAVETEVARLRLAPDDVVLLAVKSQDTPGVLADLVRAGLAPDQPVVCAQNGVSNELLALRVTSRVHGVRVWLPASSPRPGVVVAQGAPMSGNLDLGRFPSGTDATSEAVAADLERSGFVARPDPDVMRWKRGKLLANLGNGVEALCGPEADASDLLAAAREEARRCFAAAGLDWPSREEEVARRGDQVELVDLPDWPRGGGSTWQSVTKGATSTEVDHLNGEVVLLGRLHDVPTPVNAAVQALVHDLVRRGGRPGDVTVDDVRRSAQTLRKL</sequence>
<dbReference type="InterPro" id="IPR050838">
    <property type="entry name" value="Ketopantoate_reductase"/>
</dbReference>
<evidence type="ECO:0000259" key="5">
    <source>
        <dbReference type="Pfam" id="PF08546"/>
    </source>
</evidence>
<dbReference type="Gene3D" id="1.10.1040.10">
    <property type="entry name" value="N-(1-d-carboxylethyl)-l-norvaline Dehydrogenase, domain 2"/>
    <property type="match status" value="1"/>
</dbReference>
<dbReference type="GO" id="GO:0050661">
    <property type="term" value="F:NADP binding"/>
    <property type="evidence" value="ECO:0007669"/>
    <property type="project" value="TreeGrafter"/>
</dbReference>
<feature type="domain" description="Ketopantoate reductase C-terminal" evidence="5">
    <location>
        <begin position="201"/>
        <end position="297"/>
    </location>
</feature>
<keyword evidence="2" id="KW-0521">NADP</keyword>
<dbReference type="InterPro" id="IPR013328">
    <property type="entry name" value="6PGD_dom2"/>
</dbReference>
<dbReference type="GO" id="GO:0005737">
    <property type="term" value="C:cytoplasm"/>
    <property type="evidence" value="ECO:0007669"/>
    <property type="project" value="TreeGrafter"/>
</dbReference>
<dbReference type="InterPro" id="IPR013752">
    <property type="entry name" value="KPA_reductase"/>
</dbReference>
<dbReference type="SUPFAM" id="SSF51735">
    <property type="entry name" value="NAD(P)-binding Rossmann-fold domains"/>
    <property type="match status" value="1"/>
</dbReference>
<dbReference type="Pfam" id="PF08546">
    <property type="entry name" value="ApbA_C"/>
    <property type="match status" value="1"/>
</dbReference>
<evidence type="ECO:0000313" key="6">
    <source>
        <dbReference type="EMBL" id="RKS84229.1"/>
    </source>
</evidence>
<dbReference type="InterPro" id="IPR013332">
    <property type="entry name" value="KPR_N"/>
</dbReference>
<dbReference type="PANTHER" id="PTHR43765">
    <property type="entry name" value="2-DEHYDROPANTOATE 2-REDUCTASE-RELATED"/>
    <property type="match status" value="1"/>
</dbReference>
<dbReference type="Gene3D" id="3.40.50.720">
    <property type="entry name" value="NAD(P)-binding Rossmann-like Domain"/>
    <property type="match status" value="1"/>
</dbReference>
<dbReference type="InParanoid" id="A0A420XVE4"/>
<dbReference type="SUPFAM" id="SSF48179">
    <property type="entry name" value="6-phosphogluconate dehydrogenase C-terminal domain-like"/>
    <property type="match status" value="1"/>
</dbReference>
<evidence type="ECO:0000256" key="3">
    <source>
        <dbReference type="ARBA" id="ARBA00023002"/>
    </source>
</evidence>
<dbReference type="InterPro" id="IPR036291">
    <property type="entry name" value="NAD(P)-bd_dom_sf"/>
</dbReference>
<dbReference type="FunCoup" id="A0A420XVE4">
    <property type="interactions" value="103"/>
</dbReference>
<evidence type="ECO:0000259" key="4">
    <source>
        <dbReference type="Pfam" id="PF02558"/>
    </source>
</evidence>
<dbReference type="EMBL" id="RBWV01000001">
    <property type="protein sequence ID" value="RKS84229.1"/>
    <property type="molecule type" value="Genomic_DNA"/>
</dbReference>
<organism evidence="6 7">
    <name type="scientific">Motilibacter peucedani</name>
    <dbReference type="NCBI Taxonomy" id="598650"/>
    <lineage>
        <taxon>Bacteria</taxon>
        <taxon>Bacillati</taxon>
        <taxon>Actinomycetota</taxon>
        <taxon>Actinomycetes</taxon>
        <taxon>Motilibacterales</taxon>
        <taxon>Motilibacteraceae</taxon>
        <taxon>Motilibacter</taxon>
    </lineage>
</organism>
<feature type="domain" description="Ketopantoate reductase N-terminal" evidence="4">
    <location>
        <begin position="2"/>
        <end position="149"/>
    </location>
</feature>
<dbReference type="PANTHER" id="PTHR43765:SF2">
    <property type="entry name" value="2-DEHYDROPANTOATE 2-REDUCTASE"/>
    <property type="match status" value="1"/>
</dbReference>
<evidence type="ECO:0000256" key="1">
    <source>
        <dbReference type="ARBA" id="ARBA00007870"/>
    </source>
</evidence>
<keyword evidence="7" id="KW-1185">Reference proteome</keyword>
<comment type="caution">
    <text evidence="6">The sequence shown here is derived from an EMBL/GenBank/DDBJ whole genome shotgun (WGS) entry which is preliminary data.</text>
</comment>